<comment type="caution">
    <text evidence="1">The sequence shown here is derived from an EMBL/GenBank/DDBJ whole genome shotgun (WGS) entry which is preliminary data.</text>
</comment>
<organism evidence="1 2">
    <name type="scientific">Kribbella lupini</name>
    <dbReference type="NCBI Taxonomy" id="291602"/>
    <lineage>
        <taxon>Bacteria</taxon>
        <taxon>Bacillati</taxon>
        <taxon>Actinomycetota</taxon>
        <taxon>Actinomycetes</taxon>
        <taxon>Propionibacteriales</taxon>
        <taxon>Kribbellaceae</taxon>
        <taxon>Kribbella</taxon>
    </lineage>
</organism>
<accession>A0ABN2CBV7</accession>
<name>A0ABN2CBV7_9ACTN</name>
<protein>
    <submittedName>
        <fullName evidence="1">Uncharacterized protein</fullName>
    </submittedName>
</protein>
<sequence>MDPRYQAVTPDGRDYAAAAGRAKWLRREIYADHTFTITTAAGDTGLDRVQSPVD</sequence>
<reference evidence="1 2" key="1">
    <citation type="journal article" date="2019" name="Int. J. Syst. Evol. Microbiol.">
        <title>The Global Catalogue of Microorganisms (GCM) 10K type strain sequencing project: providing services to taxonomists for standard genome sequencing and annotation.</title>
        <authorList>
            <consortium name="The Broad Institute Genomics Platform"/>
            <consortium name="The Broad Institute Genome Sequencing Center for Infectious Disease"/>
            <person name="Wu L."/>
            <person name="Ma J."/>
        </authorList>
    </citation>
    <scope>NUCLEOTIDE SEQUENCE [LARGE SCALE GENOMIC DNA]</scope>
    <source>
        <strain evidence="1 2">JCM 14303</strain>
    </source>
</reference>
<proteinExistence type="predicted"/>
<dbReference type="Proteomes" id="UP001500363">
    <property type="component" value="Unassembled WGS sequence"/>
</dbReference>
<dbReference type="EMBL" id="BAAANC010000004">
    <property type="protein sequence ID" value="GAA1553563.1"/>
    <property type="molecule type" value="Genomic_DNA"/>
</dbReference>
<evidence type="ECO:0000313" key="1">
    <source>
        <dbReference type="EMBL" id="GAA1553563.1"/>
    </source>
</evidence>
<keyword evidence="2" id="KW-1185">Reference proteome</keyword>
<evidence type="ECO:0000313" key="2">
    <source>
        <dbReference type="Proteomes" id="UP001500363"/>
    </source>
</evidence>
<gene>
    <name evidence="1" type="ORF">GCM10009741_67580</name>
</gene>